<keyword evidence="1" id="KW-0285">Flavoprotein</keyword>
<dbReference type="OrthoDB" id="9793944at2"/>
<evidence type="ECO:0000259" key="4">
    <source>
        <dbReference type="PROSITE" id="PS51387"/>
    </source>
</evidence>
<dbReference type="GO" id="GO:0016491">
    <property type="term" value="F:oxidoreductase activity"/>
    <property type="evidence" value="ECO:0007669"/>
    <property type="project" value="UniProtKB-KW"/>
</dbReference>
<sequence>MYSLDFVRPASLAEAVTALQAEDALPLGGGQTLIPALRQRLAMPGRVVALAALPELVGLRVEGGEIRIRGATPHARVAAEAPLPALARLAGGIGDPAVRHRGTIGGSLANNDPAACWPAAVLGLGGVVRVRGLAGPREIAADAWFRGLFDTDLRAGEIVTEVRLPLPLAAAYVRFRQPASRFALAGVFVARFAGGRVRVAVTGASASGVYRWTEAEQLLASDFSPGALAPLCVSAEGMLADVQAPADYRAHLVKVIACRAVAEAASGRTACG</sequence>
<keyword evidence="2" id="KW-0274">FAD</keyword>
<evidence type="ECO:0000313" key="5">
    <source>
        <dbReference type="EMBL" id="SFH83170.1"/>
    </source>
</evidence>
<evidence type="ECO:0000313" key="6">
    <source>
        <dbReference type="Proteomes" id="UP000199377"/>
    </source>
</evidence>
<evidence type="ECO:0000256" key="1">
    <source>
        <dbReference type="ARBA" id="ARBA00022630"/>
    </source>
</evidence>
<keyword evidence="6" id="KW-1185">Reference proteome</keyword>
<dbReference type="InterPro" id="IPR016166">
    <property type="entry name" value="FAD-bd_PCMH"/>
</dbReference>
<dbReference type="InterPro" id="IPR016169">
    <property type="entry name" value="FAD-bd_PCMH_sub2"/>
</dbReference>
<dbReference type="PROSITE" id="PS51387">
    <property type="entry name" value="FAD_PCMH"/>
    <property type="match status" value="1"/>
</dbReference>
<keyword evidence="3" id="KW-0560">Oxidoreductase</keyword>
<protein>
    <submittedName>
        <fullName evidence="5">Carbon-monoxide dehydrogenase medium subunit</fullName>
    </submittedName>
</protein>
<dbReference type="Proteomes" id="UP000199377">
    <property type="component" value="Unassembled WGS sequence"/>
</dbReference>
<evidence type="ECO:0000256" key="2">
    <source>
        <dbReference type="ARBA" id="ARBA00022827"/>
    </source>
</evidence>
<feature type="domain" description="FAD-binding PCMH-type" evidence="4">
    <location>
        <begin position="1"/>
        <end position="169"/>
    </location>
</feature>
<dbReference type="InterPro" id="IPR036318">
    <property type="entry name" value="FAD-bd_PCMH-like_sf"/>
</dbReference>
<dbReference type="Pfam" id="PF00941">
    <property type="entry name" value="FAD_binding_5"/>
    <property type="match status" value="1"/>
</dbReference>
<dbReference type="SMART" id="SM01092">
    <property type="entry name" value="CO_deh_flav_C"/>
    <property type="match status" value="1"/>
</dbReference>
<dbReference type="PANTHER" id="PTHR42659:SF2">
    <property type="entry name" value="XANTHINE DEHYDROGENASE SUBUNIT C-RELATED"/>
    <property type="match status" value="1"/>
</dbReference>
<name>A0A1I3D8X8_9RHOB</name>
<accession>A0A1I3D8X8</accession>
<dbReference type="InterPro" id="IPR051312">
    <property type="entry name" value="Diverse_Substr_Oxidored"/>
</dbReference>
<dbReference type="PANTHER" id="PTHR42659">
    <property type="entry name" value="XANTHINE DEHYDROGENASE SUBUNIT C-RELATED"/>
    <property type="match status" value="1"/>
</dbReference>
<organism evidence="5 6">
    <name type="scientific">Albimonas pacifica</name>
    <dbReference type="NCBI Taxonomy" id="1114924"/>
    <lineage>
        <taxon>Bacteria</taxon>
        <taxon>Pseudomonadati</taxon>
        <taxon>Pseudomonadota</taxon>
        <taxon>Alphaproteobacteria</taxon>
        <taxon>Rhodobacterales</taxon>
        <taxon>Paracoccaceae</taxon>
        <taxon>Albimonas</taxon>
    </lineage>
</organism>
<dbReference type="Gene3D" id="3.30.390.50">
    <property type="entry name" value="CO dehydrogenase flavoprotein, C-terminal domain"/>
    <property type="match status" value="1"/>
</dbReference>
<proteinExistence type="predicted"/>
<dbReference type="InterPro" id="IPR002346">
    <property type="entry name" value="Mopterin_DH_FAD-bd"/>
</dbReference>
<gene>
    <name evidence="5" type="ORF">SAMN05216258_102453</name>
</gene>
<dbReference type="InterPro" id="IPR005107">
    <property type="entry name" value="CO_DH_flav_C"/>
</dbReference>
<dbReference type="InterPro" id="IPR016167">
    <property type="entry name" value="FAD-bd_PCMH_sub1"/>
</dbReference>
<dbReference type="GO" id="GO:0071949">
    <property type="term" value="F:FAD binding"/>
    <property type="evidence" value="ECO:0007669"/>
    <property type="project" value="InterPro"/>
</dbReference>
<dbReference type="SUPFAM" id="SSF55447">
    <property type="entry name" value="CO dehydrogenase flavoprotein C-terminal domain-like"/>
    <property type="match status" value="1"/>
</dbReference>
<dbReference type="STRING" id="1114924.SAMN05216258_102453"/>
<dbReference type="RefSeq" id="WP_092858515.1">
    <property type="nucleotide sequence ID" value="NZ_FOQH01000002.1"/>
</dbReference>
<evidence type="ECO:0000256" key="3">
    <source>
        <dbReference type="ARBA" id="ARBA00023002"/>
    </source>
</evidence>
<reference evidence="5 6" key="1">
    <citation type="submission" date="2016-10" db="EMBL/GenBank/DDBJ databases">
        <authorList>
            <person name="de Groot N.N."/>
        </authorList>
    </citation>
    <scope>NUCLEOTIDE SEQUENCE [LARGE SCALE GENOMIC DNA]</scope>
    <source>
        <strain evidence="5 6">CGMCC 1.11030</strain>
    </source>
</reference>
<dbReference type="AlphaFoldDB" id="A0A1I3D8X8"/>
<dbReference type="InterPro" id="IPR036683">
    <property type="entry name" value="CO_DH_flav_C_dom_sf"/>
</dbReference>
<dbReference type="EMBL" id="FOQH01000002">
    <property type="protein sequence ID" value="SFH83170.1"/>
    <property type="molecule type" value="Genomic_DNA"/>
</dbReference>
<dbReference type="SUPFAM" id="SSF56176">
    <property type="entry name" value="FAD-binding/transporter-associated domain-like"/>
    <property type="match status" value="1"/>
</dbReference>
<dbReference type="Gene3D" id="3.30.43.10">
    <property type="entry name" value="Uridine Diphospho-n-acetylenolpyruvylglucosamine Reductase, domain 2"/>
    <property type="match status" value="1"/>
</dbReference>
<dbReference type="Gene3D" id="3.30.465.10">
    <property type="match status" value="1"/>
</dbReference>